<evidence type="ECO:0000313" key="1">
    <source>
        <dbReference type="EMBL" id="APV36837.1"/>
    </source>
</evidence>
<dbReference type="eggNOG" id="COG1683">
    <property type="taxonomic scope" value="Bacteria"/>
</dbReference>
<dbReference type="EMBL" id="CP016896">
    <property type="protein sequence ID" value="APV36837.1"/>
    <property type="molecule type" value="Genomic_DNA"/>
</dbReference>
<gene>
    <name evidence="1" type="ORF">BEN76_12760</name>
</gene>
<dbReference type="AlphaFoldDB" id="A0A1P8EKV1"/>
<dbReference type="Proteomes" id="UP000185674">
    <property type="component" value="Chromosome"/>
</dbReference>
<dbReference type="InterPro" id="IPR007553">
    <property type="entry name" value="2-thiour_desulf"/>
</dbReference>
<accession>A0A1P8EKV1</accession>
<dbReference type="PANTHER" id="PTHR30087">
    <property type="entry name" value="INNER MEMBRANE PROTEIN"/>
    <property type="match status" value="1"/>
</dbReference>
<dbReference type="KEGG" id="asol:BEN76_12760"/>
<sequence>MILVSACLAGEPVRYDAKSCPVALVQRLLAQGLAKSICPECLGGLPTPRPAAEIQGGSGEDVLAGRARVIDATGEDVTAAFIEGAHQALRIVKLHNASAIVLKENSPSCGSHFIYNGHFNGQKQAGLGVTAALLKQYGFDVLSEHELEDWLNQQLFVN</sequence>
<name>A0A1P8EKV1_9GAMM</name>
<protein>
    <submittedName>
        <fullName evidence="1">Uncharacterized protein</fullName>
    </submittedName>
</protein>
<dbReference type="PANTHER" id="PTHR30087:SF1">
    <property type="entry name" value="HYPOTHETICAL CYTOSOLIC PROTEIN"/>
    <property type="match status" value="1"/>
</dbReference>
<reference evidence="1 2" key="1">
    <citation type="submission" date="2016-08" db="EMBL/GenBank/DDBJ databases">
        <title>Complete genome sequence of Acinetobacter baylyi strain GFJ2.</title>
        <authorList>
            <person name="Tabata M."/>
            <person name="Kuboki S."/>
            <person name="Gibu N."/>
            <person name="Kinouchi Y."/>
            <person name="Vangnai A."/>
            <person name="Kasai D."/>
            <person name="Fukuda M."/>
        </authorList>
    </citation>
    <scope>NUCLEOTIDE SEQUENCE [LARGE SCALE GENOMIC DNA]</scope>
    <source>
        <strain evidence="1 2">GFJ2</strain>
    </source>
</reference>
<dbReference type="Pfam" id="PF04463">
    <property type="entry name" value="2-thiour_desulf"/>
    <property type="match status" value="1"/>
</dbReference>
<organism evidence="1 2">
    <name type="scientific">Acinetobacter soli</name>
    <dbReference type="NCBI Taxonomy" id="487316"/>
    <lineage>
        <taxon>Bacteria</taxon>
        <taxon>Pseudomonadati</taxon>
        <taxon>Pseudomonadota</taxon>
        <taxon>Gammaproteobacteria</taxon>
        <taxon>Moraxellales</taxon>
        <taxon>Moraxellaceae</taxon>
        <taxon>Acinetobacter</taxon>
    </lineage>
</organism>
<proteinExistence type="predicted"/>
<dbReference type="RefSeq" id="WP_076033230.1">
    <property type="nucleotide sequence ID" value="NZ_BKXY01000007.1"/>
</dbReference>
<dbReference type="STRING" id="487316.BEN76_12760"/>
<evidence type="ECO:0000313" key="2">
    <source>
        <dbReference type="Proteomes" id="UP000185674"/>
    </source>
</evidence>